<accession>A0A151U1C8</accession>
<sequence>SSDSLVHDLCHACDSCQDNSLTRPQSFFPALRKWYGFAIGEGAAEEHERLIGGTKEIEEAPRGEEAEEDEERERMRDERHREREHDQRQVVHAEVGEVLADPRVRFGEGFRPRHGGPVDHLRPWAALREGVAEGGGHARDEGAEGWRGDGRLGLRGGGGVGLGGNGECRW</sequence>
<gene>
    <name evidence="2" type="ORF">KK1_005713</name>
</gene>
<dbReference type="Gramene" id="C.cajan_05573.t">
    <property type="protein sequence ID" value="C.cajan_05573.t"/>
    <property type="gene ID" value="C.cajan_05573"/>
</dbReference>
<name>A0A151U1C8_CAJCA</name>
<keyword evidence="3" id="KW-1185">Reference proteome</keyword>
<feature type="region of interest" description="Disordered" evidence="1">
    <location>
        <begin position="50"/>
        <end position="94"/>
    </location>
</feature>
<feature type="compositionally biased region" description="Gly residues" evidence="1">
    <location>
        <begin position="153"/>
        <end position="170"/>
    </location>
</feature>
<feature type="compositionally biased region" description="Basic and acidic residues" evidence="1">
    <location>
        <begin position="136"/>
        <end position="152"/>
    </location>
</feature>
<organism evidence="2 3">
    <name type="scientific">Cajanus cajan</name>
    <name type="common">Pigeon pea</name>
    <name type="synonym">Cajanus indicus</name>
    <dbReference type="NCBI Taxonomy" id="3821"/>
    <lineage>
        <taxon>Eukaryota</taxon>
        <taxon>Viridiplantae</taxon>
        <taxon>Streptophyta</taxon>
        <taxon>Embryophyta</taxon>
        <taxon>Tracheophyta</taxon>
        <taxon>Spermatophyta</taxon>
        <taxon>Magnoliopsida</taxon>
        <taxon>eudicotyledons</taxon>
        <taxon>Gunneridae</taxon>
        <taxon>Pentapetalae</taxon>
        <taxon>rosids</taxon>
        <taxon>fabids</taxon>
        <taxon>Fabales</taxon>
        <taxon>Fabaceae</taxon>
        <taxon>Papilionoideae</taxon>
        <taxon>50 kb inversion clade</taxon>
        <taxon>NPAAA clade</taxon>
        <taxon>indigoferoid/millettioid clade</taxon>
        <taxon>Phaseoleae</taxon>
        <taxon>Cajanus</taxon>
    </lineage>
</organism>
<dbReference type="EMBL" id="CM003604">
    <property type="protein sequence ID" value="KYP73100.1"/>
    <property type="molecule type" value="Genomic_DNA"/>
</dbReference>
<dbReference type="STRING" id="3821.A0A151U1C8"/>
<feature type="non-terminal residue" evidence="2">
    <location>
        <position position="1"/>
    </location>
</feature>
<dbReference type="Proteomes" id="UP000075243">
    <property type="component" value="Chromosome 2"/>
</dbReference>
<feature type="compositionally biased region" description="Basic and acidic residues" evidence="1">
    <location>
        <begin position="72"/>
        <end position="94"/>
    </location>
</feature>
<dbReference type="AlphaFoldDB" id="A0A151U1C8"/>
<feature type="region of interest" description="Disordered" evidence="1">
    <location>
        <begin position="132"/>
        <end position="170"/>
    </location>
</feature>
<evidence type="ECO:0000256" key="1">
    <source>
        <dbReference type="SAM" id="MobiDB-lite"/>
    </source>
</evidence>
<protein>
    <submittedName>
        <fullName evidence="2">Uncharacterized protein</fullName>
    </submittedName>
</protein>
<proteinExistence type="predicted"/>
<feature type="compositionally biased region" description="Basic and acidic residues" evidence="1">
    <location>
        <begin position="50"/>
        <end position="64"/>
    </location>
</feature>
<evidence type="ECO:0000313" key="2">
    <source>
        <dbReference type="EMBL" id="KYP73100.1"/>
    </source>
</evidence>
<reference evidence="2 3" key="1">
    <citation type="journal article" date="2012" name="Nat. Biotechnol.">
        <title>Draft genome sequence of pigeonpea (Cajanus cajan), an orphan legume crop of resource-poor farmers.</title>
        <authorList>
            <person name="Varshney R.K."/>
            <person name="Chen W."/>
            <person name="Li Y."/>
            <person name="Bharti A.K."/>
            <person name="Saxena R.K."/>
            <person name="Schlueter J.A."/>
            <person name="Donoghue M.T."/>
            <person name="Azam S."/>
            <person name="Fan G."/>
            <person name="Whaley A.M."/>
            <person name="Farmer A.D."/>
            <person name="Sheridan J."/>
            <person name="Iwata A."/>
            <person name="Tuteja R."/>
            <person name="Penmetsa R.V."/>
            <person name="Wu W."/>
            <person name="Upadhyaya H.D."/>
            <person name="Yang S.P."/>
            <person name="Shah T."/>
            <person name="Saxena K.B."/>
            <person name="Michael T."/>
            <person name="McCombie W.R."/>
            <person name="Yang B."/>
            <person name="Zhang G."/>
            <person name="Yang H."/>
            <person name="Wang J."/>
            <person name="Spillane C."/>
            <person name="Cook D.R."/>
            <person name="May G.D."/>
            <person name="Xu X."/>
            <person name="Jackson S.A."/>
        </authorList>
    </citation>
    <scope>NUCLEOTIDE SEQUENCE [LARGE SCALE GENOMIC DNA]</scope>
    <source>
        <strain evidence="3">cv. Asha</strain>
    </source>
</reference>
<evidence type="ECO:0000313" key="3">
    <source>
        <dbReference type="Proteomes" id="UP000075243"/>
    </source>
</evidence>